<name>A0A645J1F1_9ZZZZ</name>
<dbReference type="GO" id="GO:0016810">
    <property type="term" value="F:hydrolase activity, acting on carbon-nitrogen (but not peptide) bonds"/>
    <property type="evidence" value="ECO:0007669"/>
    <property type="project" value="InterPro"/>
</dbReference>
<evidence type="ECO:0000313" key="2">
    <source>
        <dbReference type="EMBL" id="MPN57515.1"/>
    </source>
</evidence>
<accession>A0A645J1F1</accession>
<comment type="caution">
    <text evidence="2">The sequence shown here is derived from an EMBL/GenBank/DDBJ whole genome shotgun (WGS) entry which is preliminary data.</text>
</comment>
<dbReference type="InterPro" id="IPR013108">
    <property type="entry name" value="Amidohydro_3"/>
</dbReference>
<dbReference type="EMBL" id="VSSQ01129110">
    <property type="protein sequence ID" value="MPN57515.1"/>
    <property type="molecule type" value="Genomic_DNA"/>
</dbReference>
<dbReference type="InterPro" id="IPR051781">
    <property type="entry name" value="Metallo-dep_Hydrolase"/>
</dbReference>
<dbReference type="AlphaFoldDB" id="A0A645J1F1"/>
<gene>
    <name evidence="2" type="ORF">SDC9_205209</name>
</gene>
<reference evidence="2" key="1">
    <citation type="submission" date="2019-08" db="EMBL/GenBank/DDBJ databases">
        <authorList>
            <person name="Kucharzyk K."/>
            <person name="Murdoch R.W."/>
            <person name="Higgins S."/>
            <person name="Loffler F."/>
        </authorList>
    </citation>
    <scope>NUCLEOTIDE SEQUENCE</scope>
</reference>
<dbReference type="PANTHER" id="PTHR43135">
    <property type="entry name" value="ALPHA-D-RIBOSE 1-METHYLPHOSPHONATE 5-TRIPHOSPHATE DIPHOSPHATASE"/>
    <property type="match status" value="1"/>
</dbReference>
<sequence length="59" mass="6344">MEALKAITIYPAEILGIADRVGSIEVGKDADIAIFDGHPFNATAKTEAVLIDGQVVYRR</sequence>
<dbReference type="Gene3D" id="2.30.40.10">
    <property type="entry name" value="Urease, subunit C, domain 1"/>
    <property type="match status" value="1"/>
</dbReference>
<proteinExistence type="predicted"/>
<evidence type="ECO:0000259" key="1">
    <source>
        <dbReference type="Pfam" id="PF07969"/>
    </source>
</evidence>
<protein>
    <recommendedName>
        <fullName evidence="1">Amidohydrolase 3 domain-containing protein</fullName>
    </recommendedName>
</protein>
<dbReference type="Pfam" id="PF07969">
    <property type="entry name" value="Amidohydro_3"/>
    <property type="match status" value="1"/>
</dbReference>
<dbReference type="SUPFAM" id="SSF51338">
    <property type="entry name" value="Composite domain of metallo-dependent hydrolases"/>
    <property type="match status" value="1"/>
</dbReference>
<feature type="domain" description="Amidohydrolase 3" evidence="1">
    <location>
        <begin position="2"/>
        <end position="57"/>
    </location>
</feature>
<dbReference type="InterPro" id="IPR011059">
    <property type="entry name" value="Metal-dep_hydrolase_composite"/>
</dbReference>
<dbReference type="PANTHER" id="PTHR43135:SF3">
    <property type="entry name" value="ALPHA-D-RIBOSE 1-METHYLPHOSPHONATE 5-TRIPHOSPHATE DIPHOSPHATASE"/>
    <property type="match status" value="1"/>
</dbReference>
<organism evidence="2">
    <name type="scientific">bioreactor metagenome</name>
    <dbReference type="NCBI Taxonomy" id="1076179"/>
    <lineage>
        <taxon>unclassified sequences</taxon>
        <taxon>metagenomes</taxon>
        <taxon>ecological metagenomes</taxon>
    </lineage>
</organism>